<dbReference type="Gene3D" id="3.30.70.270">
    <property type="match status" value="1"/>
</dbReference>
<dbReference type="AlphaFoldDB" id="A0A164FXD9"/>
<dbReference type="PANTHER" id="PTHR33064:SF37">
    <property type="entry name" value="RIBONUCLEASE H"/>
    <property type="match status" value="1"/>
</dbReference>
<dbReference type="EMBL" id="LRGB01017719">
    <property type="protein sequence ID" value="KZR98266.1"/>
    <property type="molecule type" value="Genomic_DNA"/>
</dbReference>
<dbReference type="EC" id="2.7.7.49" evidence="1"/>
<dbReference type="Proteomes" id="UP000076858">
    <property type="component" value="Unassembled WGS sequence"/>
</dbReference>
<protein>
    <recommendedName>
        <fullName evidence="1">RNA-directed DNA polymerase</fullName>
        <ecNumber evidence="1">2.7.7.49</ecNumber>
    </recommendedName>
</protein>
<proteinExistence type="predicted"/>
<dbReference type="FunFam" id="3.30.70.270:FF:000020">
    <property type="entry name" value="Transposon Tf2-6 polyprotein-like Protein"/>
    <property type="match status" value="1"/>
</dbReference>
<evidence type="ECO:0000256" key="1">
    <source>
        <dbReference type="ARBA" id="ARBA00012493"/>
    </source>
</evidence>
<evidence type="ECO:0000313" key="2">
    <source>
        <dbReference type="EMBL" id="KZR98266.1"/>
    </source>
</evidence>
<name>A0A164FXD9_9CRUS</name>
<accession>A0A164FXD9</accession>
<dbReference type="PANTHER" id="PTHR33064">
    <property type="entry name" value="POL PROTEIN"/>
    <property type="match status" value="1"/>
</dbReference>
<dbReference type="InterPro" id="IPR043502">
    <property type="entry name" value="DNA/RNA_pol_sf"/>
</dbReference>
<comment type="caution">
    <text evidence="2">The sequence shown here is derived from an EMBL/GenBank/DDBJ whole genome shotgun (WGS) entry which is preliminary data.</text>
</comment>
<gene>
    <name evidence="2" type="ORF">APZ42_006395</name>
</gene>
<dbReference type="GO" id="GO:0003964">
    <property type="term" value="F:RNA-directed DNA polymerase activity"/>
    <property type="evidence" value="ECO:0007669"/>
    <property type="project" value="UniProtKB-EC"/>
</dbReference>
<dbReference type="STRING" id="35525.A0A164FXD9"/>
<dbReference type="SUPFAM" id="SSF56672">
    <property type="entry name" value="DNA/RNA polymerases"/>
    <property type="match status" value="1"/>
</dbReference>
<reference evidence="2 3" key="1">
    <citation type="submission" date="2016-03" db="EMBL/GenBank/DDBJ databases">
        <title>EvidentialGene: Evidence-directed Construction of Genes on Genomes.</title>
        <authorList>
            <person name="Gilbert D.G."/>
            <person name="Choi J.-H."/>
            <person name="Mockaitis K."/>
            <person name="Colbourne J."/>
            <person name="Pfrender M."/>
        </authorList>
    </citation>
    <scope>NUCLEOTIDE SEQUENCE [LARGE SCALE GENOMIC DNA]</scope>
    <source>
        <strain evidence="2 3">Xinb3</strain>
        <tissue evidence="2">Complete organism</tissue>
    </source>
</reference>
<organism evidence="2 3">
    <name type="scientific">Daphnia magna</name>
    <dbReference type="NCBI Taxonomy" id="35525"/>
    <lineage>
        <taxon>Eukaryota</taxon>
        <taxon>Metazoa</taxon>
        <taxon>Ecdysozoa</taxon>
        <taxon>Arthropoda</taxon>
        <taxon>Crustacea</taxon>
        <taxon>Branchiopoda</taxon>
        <taxon>Diplostraca</taxon>
        <taxon>Cladocera</taxon>
        <taxon>Anomopoda</taxon>
        <taxon>Daphniidae</taxon>
        <taxon>Daphnia</taxon>
    </lineage>
</organism>
<dbReference type="InterPro" id="IPR043128">
    <property type="entry name" value="Rev_trsase/Diguanyl_cyclase"/>
</dbReference>
<sequence>MGFLGLCSYYRRFISNFARIGKPLHDLTKAGILFQWGEEAERSFEALKTGLKEAAQLAHPVYSKPFEIHPDA</sequence>
<keyword evidence="3" id="KW-1185">Reference proteome</keyword>
<evidence type="ECO:0000313" key="3">
    <source>
        <dbReference type="Proteomes" id="UP000076858"/>
    </source>
</evidence>
<dbReference type="InterPro" id="IPR051320">
    <property type="entry name" value="Viral_Replic_Matur_Polypro"/>
</dbReference>